<accession>A0AAV3Q2M3</accession>
<name>A0AAV3Q2M3_LITER</name>
<proteinExistence type="predicted"/>
<gene>
    <name evidence="1" type="ORF">LIER_14697</name>
</gene>
<comment type="caution">
    <text evidence="1">The sequence shown here is derived from an EMBL/GenBank/DDBJ whole genome shotgun (WGS) entry which is preliminary data.</text>
</comment>
<evidence type="ECO:0000313" key="1">
    <source>
        <dbReference type="EMBL" id="GAA0157427.1"/>
    </source>
</evidence>
<dbReference type="EMBL" id="BAABME010003104">
    <property type="protein sequence ID" value="GAA0157427.1"/>
    <property type="molecule type" value="Genomic_DNA"/>
</dbReference>
<keyword evidence="2" id="KW-1185">Reference proteome</keyword>
<evidence type="ECO:0000313" key="2">
    <source>
        <dbReference type="Proteomes" id="UP001454036"/>
    </source>
</evidence>
<organism evidence="1 2">
    <name type="scientific">Lithospermum erythrorhizon</name>
    <name type="common">Purple gromwell</name>
    <name type="synonym">Lithospermum officinale var. erythrorhizon</name>
    <dbReference type="NCBI Taxonomy" id="34254"/>
    <lineage>
        <taxon>Eukaryota</taxon>
        <taxon>Viridiplantae</taxon>
        <taxon>Streptophyta</taxon>
        <taxon>Embryophyta</taxon>
        <taxon>Tracheophyta</taxon>
        <taxon>Spermatophyta</taxon>
        <taxon>Magnoliopsida</taxon>
        <taxon>eudicotyledons</taxon>
        <taxon>Gunneridae</taxon>
        <taxon>Pentapetalae</taxon>
        <taxon>asterids</taxon>
        <taxon>lamiids</taxon>
        <taxon>Boraginales</taxon>
        <taxon>Boraginaceae</taxon>
        <taxon>Boraginoideae</taxon>
        <taxon>Lithospermeae</taxon>
        <taxon>Lithospermum</taxon>
    </lineage>
</organism>
<dbReference type="Proteomes" id="UP001454036">
    <property type="component" value="Unassembled WGS sequence"/>
</dbReference>
<sequence length="110" mass="12155">MLLTSGANCRVSFKAMEVIATPIAVLLVDASETLQKLSLLRVSLEGQASRKQYEVQKMEKLEKEVAELETLDTSDQIDVLEKEIQVEQASHQGRLLTDLEASRLALSGLL</sequence>
<dbReference type="AlphaFoldDB" id="A0AAV3Q2M3"/>
<protein>
    <submittedName>
        <fullName evidence="1">Uncharacterized protein</fullName>
    </submittedName>
</protein>
<reference evidence="1 2" key="1">
    <citation type="submission" date="2024-01" db="EMBL/GenBank/DDBJ databases">
        <title>The complete chloroplast genome sequence of Lithospermum erythrorhizon: insights into the phylogenetic relationship among Boraginaceae species and the maternal lineages of purple gromwells.</title>
        <authorList>
            <person name="Okada T."/>
            <person name="Watanabe K."/>
        </authorList>
    </citation>
    <scope>NUCLEOTIDE SEQUENCE [LARGE SCALE GENOMIC DNA]</scope>
</reference>